<dbReference type="AlphaFoldDB" id="A0A646KLG7"/>
<evidence type="ECO:0000313" key="4">
    <source>
        <dbReference type="Proteomes" id="UP000419138"/>
    </source>
</evidence>
<comment type="caution">
    <text evidence="3">The sequence shown here is derived from an EMBL/GenBank/DDBJ whole genome shotgun (WGS) entry which is preliminary data.</text>
</comment>
<evidence type="ECO:0000256" key="1">
    <source>
        <dbReference type="SAM" id="MobiDB-lite"/>
    </source>
</evidence>
<feature type="transmembrane region" description="Helical" evidence="2">
    <location>
        <begin position="172"/>
        <end position="191"/>
    </location>
</feature>
<accession>A0A646KLG7</accession>
<organism evidence="3 4">
    <name type="scientific">Streptomyces jumonjinensis</name>
    <dbReference type="NCBI Taxonomy" id="1945"/>
    <lineage>
        <taxon>Bacteria</taxon>
        <taxon>Bacillati</taxon>
        <taxon>Actinomycetota</taxon>
        <taxon>Actinomycetes</taxon>
        <taxon>Kitasatosporales</taxon>
        <taxon>Streptomycetaceae</taxon>
        <taxon>Streptomyces</taxon>
    </lineage>
</organism>
<feature type="transmembrane region" description="Helical" evidence="2">
    <location>
        <begin position="203"/>
        <end position="224"/>
    </location>
</feature>
<feature type="region of interest" description="Disordered" evidence="1">
    <location>
        <begin position="19"/>
        <end position="48"/>
    </location>
</feature>
<gene>
    <name evidence="3" type="ORF">FF041_24065</name>
</gene>
<protein>
    <submittedName>
        <fullName evidence="3">Uncharacterized protein</fullName>
    </submittedName>
</protein>
<name>A0A646KLG7_STRJU</name>
<dbReference type="OrthoDB" id="4338875at2"/>
<dbReference type="Proteomes" id="UP000419138">
    <property type="component" value="Unassembled WGS sequence"/>
</dbReference>
<feature type="compositionally biased region" description="Low complexity" evidence="1">
    <location>
        <begin position="26"/>
        <end position="35"/>
    </location>
</feature>
<keyword evidence="2" id="KW-0472">Membrane</keyword>
<evidence type="ECO:0000256" key="2">
    <source>
        <dbReference type="SAM" id="Phobius"/>
    </source>
</evidence>
<sequence>MTSSAPDADENRVRHYLLSLRGEPGTGTADTAAVDTPDETPDKQDEPKGEIAEAFTAAVPNRRLRWLAYNGTAAALGHAALWGITGNFMAGPDALAVGTISLVPLGVAAVTAGAAYAGWRAGGALQTILRGLPVAAMDRARPAAAFAGAFWAQGTGPFLSEALTQVHPWPQFFAPLIIAGGAAVACWALLDRRTTGWHPVLRWAARIPLATIVLSSALYAPGALL</sequence>
<dbReference type="RefSeq" id="WP_153524714.1">
    <property type="nucleotide sequence ID" value="NZ_JBEPDZ010000017.1"/>
</dbReference>
<reference evidence="3 4" key="1">
    <citation type="submission" date="2019-05" db="EMBL/GenBank/DDBJ databases">
        <title>Comparative genomics and metabolomics analyses of clavulanic acid producing Streptomyces species provides insight into specialized metabolism and evolution of beta-lactam biosynthetic gene clusters.</title>
        <authorList>
            <person name="Moore M.A."/>
            <person name="Cruz-Morales P."/>
            <person name="Barona Gomez F."/>
            <person name="Kapil T."/>
        </authorList>
    </citation>
    <scope>NUCLEOTIDE SEQUENCE [LARGE SCALE GENOMIC DNA]</scope>
    <source>
        <strain evidence="3 4">NRRL 5741</strain>
    </source>
</reference>
<evidence type="ECO:0000313" key="3">
    <source>
        <dbReference type="EMBL" id="MQT03152.1"/>
    </source>
</evidence>
<dbReference type="EMBL" id="VCLA01000164">
    <property type="protein sequence ID" value="MQT03152.1"/>
    <property type="molecule type" value="Genomic_DNA"/>
</dbReference>
<feature type="transmembrane region" description="Helical" evidence="2">
    <location>
        <begin position="66"/>
        <end position="84"/>
    </location>
</feature>
<feature type="transmembrane region" description="Helical" evidence="2">
    <location>
        <begin position="96"/>
        <end position="119"/>
    </location>
</feature>
<keyword evidence="2" id="KW-1133">Transmembrane helix</keyword>
<proteinExistence type="predicted"/>
<keyword evidence="2" id="KW-0812">Transmembrane</keyword>
<keyword evidence="4" id="KW-1185">Reference proteome</keyword>